<accession>A0A6N8J9W5</accession>
<feature type="transmembrane region" description="Helical" evidence="7">
    <location>
        <begin position="111"/>
        <end position="130"/>
    </location>
</feature>
<evidence type="ECO:0000256" key="1">
    <source>
        <dbReference type="ARBA" id="ARBA00004651"/>
    </source>
</evidence>
<evidence type="ECO:0000313" key="9">
    <source>
        <dbReference type="Proteomes" id="UP000468388"/>
    </source>
</evidence>
<reference evidence="8 9" key="1">
    <citation type="submission" date="2019-12" db="EMBL/GenBank/DDBJ databases">
        <title>The draft genomic sequence of strain Chitinophaga oryziterrae JCM 16595.</title>
        <authorList>
            <person name="Zhang X."/>
        </authorList>
    </citation>
    <scope>NUCLEOTIDE SEQUENCE [LARGE SCALE GENOMIC DNA]</scope>
    <source>
        <strain evidence="8 9">JCM 16595</strain>
    </source>
</reference>
<comment type="caution">
    <text evidence="8">The sequence shown here is derived from an EMBL/GenBank/DDBJ whole genome shotgun (WGS) entry which is preliminary data.</text>
</comment>
<evidence type="ECO:0000256" key="7">
    <source>
        <dbReference type="SAM" id="Phobius"/>
    </source>
</evidence>
<dbReference type="InterPro" id="IPR032808">
    <property type="entry name" value="DoxX"/>
</dbReference>
<keyword evidence="3" id="KW-1003">Cell membrane</keyword>
<dbReference type="EMBL" id="WRXO01000002">
    <property type="protein sequence ID" value="MVT41298.1"/>
    <property type="molecule type" value="Genomic_DNA"/>
</dbReference>
<keyword evidence="4 7" id="KW-0812">Transmembrane</keyword>
<keyword evidence="9" id="KW-1185">Reference proteome</keyword>
<dbReference type="Pfam" id="PF07681">
    <property type="entry name" value="DoxX"/>
    <property type="match status" value="1"/>
</dbReference>
<evidence type="ECO:0000256" key="4">
    <source>
        <dbReference type="ARBA" id="ARBA00022692"/>
    </source>
</evidence>
<dbReference type="PANTHER" id="PTHR33452:SF1">
    <property type="entry name" value="INNER MEMBRANE PROTEIN YPHA-RELATED"/>
    <property type="match status" value="1"/>
</dbReference>
<dbReference type="OrthoDB" id="9813193at2"/>
<feature type="transmembrane region" description="Helical" evidence="7">
    <location>
        <begin position="12"/>
        <end position="31"/>
    </location>
</feature>
<dbReference type="InterPro" id="IPR051907">
    <property type="entry name" value="DoxX-like_oxidoreductase"/>
</dbReference>
<keyword evidence="5 7" id="KW-1133">Transmembrane helix</keyword>
<feature type="transmembrane region" description="Helical" evidence="7">
    <location>
        <begin position="52"/>
        <end position="76"/>
    </location>
</feature>
<sequence length="136" mass="14843">MRKLFSTGYTNGSVNLSLFLLRVVFGGLIFFQHGYEKLIKYSTLRYGFPDPFKIGSTMSFSLVAFAEGICSILLVLGLLTRLAAIPLVIAMGVVVFMIKQHASIGDRELPAMYLCAFLVILFAGPGKASVDKLLGK</sequence>
<evidence type="ECO:0000256" key="3">
    <source>
        <dbReference type="ARBA" id="ARBA00022475"/>
    </source>
</evidence>
<comment type="similarity">
    <text evidence="2">Belongs to the DoxX family.</text>
</comment>
<keyword evidence="6 7" id="KW-0472">Membrane</keyword>
<dbReference type="RefSeq" id="WP_157299904.1">
    <property type="nucleotide sequence ID" value="NZ_BAAAZB010000007.1"/>
</dbReference>
<comment type="subcellular location">
    <subcellularLocation>
        <location evidence="1">Cell membrane</location>
        <topology evidence="1">Multi-pass membrane protein</topology>
    </subcellularLocation>
</comment>
<name>A0A6N8J9W5_9BACT</name>
<evidence type="ECO:0000256" key="2">
    <source>
        <dbReference type="ARBA" id="ARBA00006679"/>
    </source>
</evidence>
<organism evidence="8 9">
    <name type="scientific">Chitinophaga oryziterrae</name>
    <dbReference type="NCBI Taxonomy" id="1031224"/>
    <lineage>
        <taxon>Bacteria</taxon>
        <taxon>Pseudomonadati</taxon>
        <taxon>Bacteroidota</taxon>
        <taxon>Chitinophagia</taxon>
        <taxon>Chitinophagales</taxon>
        <taxon>Chitinophagaceae</taxon>
        <taxon>Chitinophaga</taxon>
    </lineage>
</organism>
<evidence type="ECO:0000313" key="8">
    <source>
        <dbReference type="EMBL" id="MVT41298.1"/>
    </source>
</evidence>
<evidence type="ECO:0000256" key="6">
    <source>
        <dbReference type="ARBA" id="ARBA00023136"/>
    </source>
</evidence>
<proteinExistence type="inferred from homology"/>
<dbReference type="AlphaFoldDB" id="A0A6N8J9W5"/>
<feature type="transmembrane region" description="Helical" evidence="7">
    <location>
        <begin position="82"/>
        <end position="99"/>
    </location>
</feature>
<gene>
    <name evidence="8" type="ORF">GO495_11945</name>
</gene>
<protein>
    <submittedName>
        <fullName evidence="8">DoxX family membrane protein</fullName>
    </submittedName>
</protein>
<evidence type="ECO:0000256" key="5">
    <source>
        <dbReference type="ARBA" id="ARBA00022989"/>
    </source>
</evidence>
<dbReference type="PANTHER" id="PTHR33452">
    <property type="entry name" value="OXIDOREDUCTASE CATD-RELATED"/>
    <property type="match status" value="1"/>
</dbReference>
<dbReference type="Proteomes" id="UP000468388">
    <property type="component" value="Unassembled WGS sequence"/>
</dbReference>
<dbReference type="GO" id="GO:0005886">
    <property type="term" value="C:plasma membrane"/>
    <property type="evidence" value="ECO:0007669"/>
    <property type="project" value="UniProtKB-SubCell"/>
</dbReference>